<dbReference type="Pfam" id="PF02074">
    <property type="entry name" value="Peptidase_M32"/>
    <property type="match status" value="1"/>
</dbReference>
<dbReference type="PROSITE" id="PS52034">
    <property type="entry name" value="PEPTIDASE_M32"/>
    <property type="match status" value="1"/>
</dbReference>
<evidence type="ECO:0000313" key="4">
    <source>
        <dbReference type="EMBL" id="QDS97507.1"/>
    </source>
</evidence>
<keyword evidence="1" id="KW-0645">Protease</keyword>
<sequence>MSANAQKLQKTYQSLCDYVQQTAMLSGVEELLQWDECTKMPPAAGPYRAEQVALVAGILHKRHTDSRLGEWLAELEDSPLAADPHSEFGTNIRLLARDYEKKTKLPQKLVEELSRTSVLAQQTWAEARKNDDFASFAPLLEKTFELKRQEAAALGFNATPYDPLLDDYEPGESTANVASVLGALREEIVPLVQEIIGSNHQPDRSVLEQDYEITQQEKLGRHVAEQIGYDFNAGRLDTTVHPFCCTPGAGDVRICTRYSIDNFENALFSTIHEVGHALYEQGLVREQHGLPTGTSVSLGIHESQSRMWENQVAFSRGFWKHFFPVTQEHFPTVLKNSSPEAFYAALNCVRPSLIRVDADEVTYNLHIFIRFEIEQALLEERLSIADLPEAWNAKYQEYLGLTPPSNAEGVMQDVHWGAGLVGYFPTYALGNLYAAQFYAKAEQDLGDLQAAFAEGEFGGLLGWLREHIHQPGQRYSPAELVERVTGEPLSHEPLLSQLRSKYGELYRL</sequence>
<dbReference type="GO" id="GO:0046872">
    <property type="term" value="F:metal ion binding"/>
    <property type="evidence" value="ECO:0007669"/>
    <property type="project" value="UniProtKB-KW"/>
</dbReference>
<accession>A0A517MRU7</accession>
<dbReference type="EC" id="3.4.17.19" evidence="1"/>
<dbReference type="PANTHER" id="PTHR34217:SF1">
    <property type="entry name" value="CARBOXYPEPTIDASE 1"/>
    <property type="match status" value="1"/>
</dbReference>
<dbReference type="Gene3D" id="1.10.1370.30">
    <property type="match status" value="1"/>
</dbReference>
<evidence type="ECO:0000313" key="5">
    <source>
        <dbReference type="Proteomes" id="UP000319852"/>
    </source>
</evidence>
<name>A0A517MRU7_9BACT</name>
<dbReference type="GO" id="GO:0006508">
    <property type="term" value="P:proteolysis"/>
    <property type="evidence" value="ECO:0007669"/>
    <property type="project" value="UniProtKB-UniRule"/>
</dbReference>
<dbReference type="AlphaFoldDB" id="A0A517MRU7"/>
<comment type="cofactor">
    <cofactor evidence="2">
        <name>Zn(2+)</name>
        <dbReference type="ChEBI" id="CHEBI:29105"/>
    </cofactor>
    <text evidence="2">Binds 1 zinc ion per subunit.</text>
</comment>
<reference evidence="4 5" key="1">
    <citation type="submission" date="2019-02" db="EMBL/GenBank/DDBJ databases">
        <title>Deep-cultivation of Planctomycetes and their phenomic and genomic characterization uncovers novel biology.</title>
        <authorList>
            <person name="Wiegand S."/>
            <person name="Jogler M."/>
            <person name="Boedeker C."/>
            <person name="Pinto D."/>
            <person name="Vollmers J."/>
            <person name="Rivas-Marin E."/>
            <person name="Kohn T."/>
            <person name="Peeters S.H."/>
            <person name="Heuer A."/>
            <person name="Rast P."/>
            <person name="Oberbeckmann S."/>
            <person name="Bunk B."/>
            <person name="Jeske O."/>
            <person name="Meyerdierks A."/>
            <person name="Storesund J.E."/>
            <person name="Kallscheuer N."/>
            <person name="Luecker S."/>
            <person name="Lage O.M."/>
            <person name="Pohl T."/>
            <person name="Merkel B.J."/>
            <person name="Hornburger P."/>
            <person name="Mueller R.-W."/>
            <person name="Bruemmer F."/>
            <person name="Labrenz M."/>
            <person name="Spormann A.M."/>
            <person name="Op den Camp H."/>
            <person name="Overmann J."/>
            <person name="Amann R."/>
            <person name="Jetten M.S.M."/>
            <person name="Mascher T."/>
            <person name="Medema M.H."/>
            <person name="Devos D.P."/>
            <person name="Kaster A.-K."/>
            <person name="Ovreas L."/>
            <person name="Rohde M."/>
            <person name="Galperin M.Y."/>
            <person name="Jogler C."/>
        </authorList>
    </citation>
    <scope>NUCLEOTIDE SEQUENCE [LARGE SCALE GENOMIC DNA]</scope>
    <source>
        <strain evidence="4 5">HG15A2</strain>
    </source>
</reference>
<gene>
    <name evidence="4" type="ORF">HG15A2_07690</name>
</gene>
<keyword evidence="1 4" id="KW-0378">Hydrolase</keyword>
<dbReference type="RefSeq" id="WP_145057942.1">
    <property type="nucleotide sequence ID" value="NZ_CP036263.1"/>
</dbReference>
<evidence type="ECO:0000256" key="3">
    <source>
        <dbReference type="PIRSR" id="PIRSR006615-2"/>
    </source>
</evidence>
<dbReference type="OrthoDB" id="9772308at2"/>
<dbReference type="PANTHER" id="PTHR34217">
    <property type="entry name" value="METAL-DEPENDENT CARBOXYPEPTIDASE"/>
    <property type="match status" value="1"/>
</dbReference>
<feature type="binding site" evidence="2">
    <location>
        <position position="302"/>
    </location>
    <ligand>
        <name>Zn(2+)</name>
        <dbReference type="ChEBI" id="CHEBI:29105"/>
        <note>catalytic</note>
    </ligand>
</feature>
<comment type="catalytic activity">
    <reaction evidence="1">
        <text>Release of a C-terminal amino acid with broad specificity, except for -Pro.</text>
        <dbReference type="EC" id="3.4.17.19"/>
    </reaction>
</comment>
<keyword evidence="1" id="KW-0482">Metalloprotease</keyword>
<feature type="binding site" evidence="2">
    <location>
        <position position="276"/>
    </location>
    <ligand>
        <name>Zn(2+)</name>
        <dbReference type="ChEBI" id="CHEBI:29105"/>
        <note>catalytic</note>
    </ligand>
</feature>
<evidence type="ECO:0000256" key="2">
    <source>
        <dbReference type="PIRSR" id="PIRSR006615-1"/>
    </source>
</evidence>
<dbReference type="PRINTS" id="PR00998">
    <property type="entry name" value="CRBOXYPTASET"/>
</dbReference>
<comment type="function">
    <text evidence="1">Broad specificity carboxypetidase that releases amino acids sequentially from the C-terminus, including neutral, aromatic, polar and basic residues.</text>
</comment>
<protein>
    <recommendedName>
        <fullName evidence="1">Metal-dependent carboxypeptidase</fullName>
        <ecNumber evidence="1">3.4.17.19</ecNumber>
    </recommendedName>
</protein>
<keyword evidence="2" id="KW-0862">Zinc</keyword>
<dbReference type="KEGG" id="amob:HG15A2_07690"/>
<dbReference type="PIRSF" id="PIRSF006615">
    <property type="entry name" value="Zn_crbxpep_Taq"/>
    <property type="match status" value="1"/>
</dbReference>
<keyword evidence="1 4" id="KW-0121">Carboxypeptidase</keyword>
<dbReference type="Proteomes" id="UP000319852">
    <property type="component" value="Chromosome"/>
</dbReference>
<organism evidence="4 5">
    <name type="scientific">Adhaeretor mobilis</name>
    <dbReference type="NCBI Taxonomy" id="1930276"/>
    <lineage>
        <taxon>Bacteria</taxon>
        <taxon>Pseudomonadati</taxon>
        <taxon>Planctomycetota</taxon>
        <taxon>Planctomycetia</taxon>
        <taxon>Pirellulales</taxon>
        <taxon>Lacipirellulaceae</taxon>
        <taxon>Adhaeretor</taxon>
    </lineage>
</organism>
<dbReference type="GO" id="GO:0004181">
    <property type="term" value="F:metallocarboxypeptidase activity"/>
    <property type="evidence" value="ECO:0007669"/>
    <property type="project" value="UniProtKB-UniRule"/>
</dbReference>
<dbReference type="CDD" id="cd06460">
    <property type="entry name" value="M32_Taq"/>
    <property type="match status" value="1"/>
</dbReference>
<keyword evidence="5" id="KW-1185">Reference proteome</keyword>
<proteinExistence type="inferred from homology"/>
<dbReference type="SUPFAM" id="SSF55486">
    <property type="entry name" value="Metalloproteases ('zincins'), catalytic domain"/>
    <property type="match status" value="1"/>
</dbReference>
<dbReference type="InterPro" id="IPR001333">
    <property type="entry name" value="Peptidase_M32_Taq"/>
</dbReference>
<keyword evidence="1 2" id="KW-0479">Metal-binding</keyword>
<dbReference type="EMBL" id="CP036263">
    <property type="protein sequence ID" value="QDS97507.1"/>
    <property type="molecule type" value="Genomic_DNA"/>
</dbReference>
<comment type="similarity">
    <text evidence="1">Belongs to the peptidase M32 family.</text>
</comment>
<feature type="active site" description="Proton donor/acceptor" evidence="3">
    <location>
        <position position="273"/>
    </location>
</feature>
<feature type="binding site" evidence="2">
    <location>
        <position position="272"/>
    </location>
    <ligand>
        <name>Zn(2+)</name>
        <dbReference type="ChEBI" id="CHEBI:29105"/>
        <note>catalytic</note>
    </ligand>
</feature>
<evidence type="ECO:0000256" key="1">
    <source>
        <dbReference type="PIRNR" id="PIRNR006615"/>
    </source>
</evidence>